<comment type="pathway">
    <text evidence="1">Lipid metabolism.</text>
</comment>
<dbReference type="AlphaFoldDB" id="A0A1G9F2X9"/>
<dbReference type="Proteomes" id="UP000199555">
    <property type="component" value="Unassembled WGS sequence"/>
</dbReference>
<reference evidence="12" key="1">
    <citation type="submission" date="2016-10" db="EMBL/GenBank/DDBJ databases">
        <authorList>
            <person name="Varghese N."/>
            <person name="Submissions S."/>
        </authorList>
    </citation>
    <scope>NUCLEOTIDE SEQUENCE [LARGE SCALE GENOMIC DNA]</scope>
    <source>
        <strain evidence="12">CGMCC 1.7655</strain>
    </source>
</reference>
<sequence length="260" mass="29334">MKADPGWLSVRLGTKEQDLRAAQRLRYRVFVEELGGDGPLVDHAARLERDEFDAVVDHLLLVDARRDPAEGDHVIGAYRLLRSDVAERFGRYYCDDEYDLTPLRASGRRMVELGRSCVDPDFRGGSGMFLLWKALAEYVLDHGIEVLFGVASFHGTDVAPLAQALSWLHHHHLAPPDLRPVARGPQLQRMDLVPADRLDRRAAMTAMPALIKAYLRLGGVVGEGAWIDRAFNTTDVFLLMDTAAMSDRHRKYYQDRWQGA</sequence>
<accession>A0A1G9F2X9</accession>
<dbReference type="GO" id="GO:0006629">
    <property type="term" value="P:lipid metabolic process"/>
    <property type="evidence" value="ECO:0007669"/>
    <property type="project" value="UniProtKB-KW"/>
</dbReference>
<dbReference type="GO" id="GO:0043810">
    <property type="term" value="F:ornithine-acyl [acyl carrier protein] N-acyltransferase activity"/>
    <property type="evidence" value="ECO:0007669"/>
    <property type="project" value="UniProtKB-EC"/>
</dbReference>
<comment type="catalytic activity">
    <reaction evidence="10">
        <text>a (3R)-hydroxyacyl-[ACP] + L-ornithine = a lyso-ornithine lipid + holo-[ACP] + H(+)</text>
        <dbReference type="Rhea" id="RHEA:20633"/>
        <dbReference type="Rhea" id="RHEA-COMP:9685"/>
        <dbReference type="Rhea" id="RHEA-COMP:9945"/>
        <dbReference type="ChEBI" id="CHEBI:15378"/>
        <dbReference type="ChEBI" id="CHEBI:46911"/>
        <dbReference type="ChEBI" id="CHEBI:64479"/>
        <dbReference type="ChEBI" id="CHEBI:78827"/>
        <dbReference type="ChEBI" id="CHEBI:138482"/>
        <dbReference type="EC" id="2.3.2.30"/>
    </reaction>
    <physiologicalReaction direction="left-to-right" evidence="10">
        <dbReference type="Rhea" id="RHEA:20634"/>
    </physiologicalReaction>
</comment>
<comment type="similarity">
    <text evidence="6">Belongs to the acetyltransferase family. OlsB subfamily.</text>
</comment>
<evidence type="ECO:0000313" key="11">
    <source>
        <dbReference type="EMBL" id="SDK82721.1"/>
    </source>
</evidence>
<dbReference type="RefSeq" id="WP_090753508.1">
    <property type="nucleotide sequence ID" value="NZ_FNGE01000003.1"/>
</dbReference>
<dbReference type="PANTHER" id="PTHR37323:SF1">
    <property type="entry name" value="L-ORNITHINE N(ALPHA)-ACYLTRANSFERASE"/>
    <property type="match status" value="1"/>
</dbReference>
<organism evidence="11 12">
    <name type="scientific">Paracoccus chinensis</name>
    <dbReference type="NCBI Taxonomy" id="525640"/>
    <lineage>
        <taxon>Bacteria</taxon>
        <taxon>Pseudomonadati</taxon>
        <taxon>Pseudomonadota</taxon>
        <taxon>Alphaproteobacteria</taxon>
        <taxon>Rhodobacterales</taxon>
        <taxon>Paracoccaceae</taxon>
        <taxon>Paracoccus</taxon>
    </lineage>
</organism>
<keyword evidence="3 11" id="KW-0808">Transferase</keyword>
<dbReference type="EMBL" id="FNGE01000003">
    <property type="protein sequence ID" value="SDK82721.1"/>
    <property type="molecule type" value="Genomic_DNA"/>
</dbReference>
<evidence type="ECO:0000256" key="9">
    <source>
        <dbReference type="ARBA" id="ARBA00045724"/>
    </source>
</evidence>
<keyword evidence="2" id="KW-0444">Lipid biosynthesis</keyword>
<dbReference type="Pfam" id="PF13444">
    <property type="entry name" value="Acetyltransf_5"/>
    <property type="match status" value="1"/>
</dbReference>
<dbReference type="PANTHER" id="PTHR37323">
    <property type="entry name" value="GCN5-RELATED N-ACETYLTRANSFERASE"/>
    <property type="match status" value="1"/>
</dbReference>
<protein>
    <recommendedName>
        <fullName evidence="8">L-ornithine N(alpha)-acyltransferase</fullName>
        <ecNumber evidence="7">2.3.2.30</ecNumber>
    </recommendedName>
</protein>
<evidence type="ECO:0000256" key="3">
    <source>
        <dbReference type="ARBA" id="ARBA00022679"/>
    </source>
</evidence>
<dbReference type="EC" id="2.3.2.30" evidence="7"/>
<evidence type="ECO:0000256" key="2">
    <source>
        <dbReference type="ARBA" id="ARBA00022516"/>
    </source>
</evidence>
<evidence type="ECO:0000313" key="12">
    <source>
        <dbReference type="Proteomes" id="UP000199555"/>
    </source>
</evidence>
<evidence type="ECO:0000256" key="1">
    <source>
        <dbReference type="ARBA" id="ARBA00005189"/>
    </source>
</evidence>
<evidence type="ECO:0000256" key="7">
    <source>
        <dbReference type="ARBA" id="ARBA00039058"/>
    </source>
</evidence>
<dbReference type="Gene3D" id="3.40.630.30">
    <property type="match status" value="1"/>
</dbReference>
<gene>
    <name evidence="11" type="ORF">SAMN04487971_103221</name>
</gene>
<keyword evidence="4" id="KW-0443">Lipid metabolism</keyword>
<proteinExistence type="inferred from homology"/>
<keyword evidence="12" id="KW-1185">Reference proteome</keyword>
<comment type="function">
    <text evidence="9">Catalyzes the first step in the biosynthesis of ornithine lipids, which are phosphorus-free membrane lipids. Catalyzes the 3-hydroxyacyl-acyl carrier protein-dependent acylation of ornithine to form lyso-ornithine lipid (LOL).</text>
</comment>
<evidence type="ECO:0000256" key="5">
    <source>
        <dbReference type="ARBA" id="ARBA00023315"/>
    </source>
</evidence>
<evidence type="ECO:0000256" key="6">
    <source>
        <dbReference type="ARBA" id="ARBA00038095"/>
    </source>
</evidence>
<evidence type="ECO:0000256" key="4">
    <source>
        <dbReference type="ARBA" id="ARBA00023098"/>
    </source>
</evidence>
<name>A0A1G9F2X9_9RHOB</name>
<dbReference type="STRING" id="525640.SAMN04487971_103221"/>
<evidence type="ECO:0000256" key="8">
    <source>
        <dbReference type="ARBA" id="ARBA00039866"/>
    </source>
</evidence>
<dbReference type="InterPro" id="IPR016181">
    <property type="entry name" value="Acyl_CoA_acyltransferase"/>
</dbReference>
<dbReference type="OrthoDB" id="9787072at2"/>
<evidence type="ECO:0000256" key="10">
    <source>
        <dbReference type="ARBA" id="ARBA00047785"/>
    </source>
</evidence>
<dbReference type="SUPFAM" id="SSF55729">
    <property type="entry name" value="Acyl-CoA N-acyltransferases (Nat)"/>
    <property type="match status" value="1"/>
</dbReference>
<dbReference type="InterPro" id="IPR052351">
    <property type="entry name" value="Ornithine_N-alpha-AT"/>
</dbReference>
<keyword evidence="5 11" id="KW-0012">Acyltransferase</keyword>